<evidence type="ECO:0000313" key="1">
    <source>
        <dbReference type="EMBL" id="BAS77268.1"/>
    </source>
</evidence>
<dbReference type="Proteomes" id="UP000059680">
    <property type="component" value="Chromosome 2"/>
</dbReference>
<accession>A0A0P0VFH5</accession>
<reference evidence="2" key="1">
    <citation type="journal article" date="2005" name="Nature">
        <title>The map-based sequence of the rice genome.</title>
        <authorList>
            <consortium name="International rice genome sequencing project (IRGSP)"/>
            <person name="Matsumoto T."/>
            <person name="Wu J."/>
            <person name="Kanamori H."/>
            <person name="Katayose Y."/>
            <person name="Fujisawa M."/>
            <person name="Namiki N."/>
            <person name="Mizuno H."/>
            <person name="Yamamoto K."/>
            <person name="Antonio B.A."/>
            <person name="Baba T."/>
            <person name="Sakata K."/>
            <person name="Nagamura Y."/>
            <person name="Aoki H."/>
            <person name="Arikawa K."/>
            <person name="Arita K."/>
            <person name="Bito T."/>
            <person name="Chiden Y."/>
            <person name="Fujitsuka N."/>
            <person name="Fukunaka R."/>
            <person name="Hamada M."/>
            <person name="Harada C."/>
            <person name="Hayashi A."/>
            <person name="Hijishita S."/>
            <person name="Honda M."/>
            <person name="Hosokawa S."/>
            <person name="Ichikawa Y."/>
            <person name="Idonuma A."/>
            <person name="Iijima M."/>
            <person name="Ikeda M."/>
            <person name="Ikeno M."/>
            <person name="Ito K."/>
            <person name="Ito S."/>
            <person name="Ito T."/>
            <person name="Ito Y."/>
            <person name="Ito Y."/>
            <person name="Iwabuchi A."/>
            <person name="Kamiya K."/>
            <person name="Karasawa W."/>
            <person name="Kurita K."/>
            <person name="Katagiri S."/>
            <person name="Kikuta A."/>
            <person name="Kobayashi H."/>
            <person name="Kobayashi N."/>
            <person name="Machita K."/>
            <person name="Maehara T."/>
            <person name="Masukawa M."/>
            <person name="Mizubayashi T."/>
            <person name="Mukai Y."/>
            <person name="Nagasaki H."/>
            <person name="Nagata Y."/>
            <person name="Naito S."/>
            <person name="Nakashima M."/>
            <person name="Nakama Y."/>
            <person name="Nakamichi Y."/>
            <person name="Nakamura M."/>
            <person name="Meguro A."/>
            <person name="Negishi M."/>
            <person name="Ohta I."/>
            <person name="Ohta T."/>
            <person name="Okamoto M."/>
            <person name="Ono N."/>
            <person name="Saji S."/>
            <person name="Sakaguchi M."/>
            <person name="Sakai K."/>
            <person name="Shibata M."/>
            <person name="Shimokawa T."/>
            <person name="Song J."/>
            <person name="Takazaki Y."/>
            <person name="Terasawa K."/>
            <person name="Tsugane M."/>
            <person name="Tsuji K."/>
            <person name="Ueda S."/>
            <person name="Waki K."/>
            <person name="Yamagata H."/>
            <person name="Yamamoto M."/>
            <person name="Yamamoto S."/>
            <person name="Yamane H."/>
            <person name="Yoshiki S."/>
            <person name="Yoshihara R."/>
            <person name="Yukawa K."/>
            <person name="Zhong H."/>
            <person name="Yano M."/>
            <person name="Yuan Q."/>
            <person name="Ouyang S."/>
            <person name="Liu J."/>
            <person name="Jones K.M."/>
            <person name="Gansberger K."/>
            <person name="Moffat K."/>
            <person name="Hill J."/>
            <person name="Bera J."/>
            <person name="Fadrosh D."/>
            <person name="Jin S."/>
            <person name="Johri S."/>
            <person name="Kim M."/>
            <person name="Overton L."/>
            <person name="Reardon M."/>
            <person name="Tsitrin T."/>
            <person name="Vuong H."/>
            <person name="Weaver B."/>
            <person name="Ciecko A."/>
            <person name="Tallon L."/>
            <person name="Jackson J."/>
            <person name="Pai G."/>
            <person name="Aken S.V."/>
            <person name="Utterback T."/>
            <person name="Reidmuller S."/>
            <person name="Feldblyum T."/>
            <person name="Hsiao J."/>
            <person name="Zismann V."/>
            <person name="Iobst S."/>
            <person name="de Vazeille A.R."/>
            <person name="Buell C.R."/>
            <person name="Ying K."/>
            <person name="Li Y."/>
            <person name="Lu T."/>
            <person name="Huang Y."/>
            <person name="Zhao Q."/>
            <person name="Feng Q."/>
            <person name="Zhang L."/>
            <person name="Zhu J."/>
            <person name="Weng Q."/>
            <person name="Mu J."/>
            <person name="Lu Y."/>
            <person name="Fan D."/>
            <person name="Liu Y."/>
            <person name="Guan J."/>
            <person name="Zhang Y."/>
            <person name="Yu S."/>
            <person name="Liu X."/>
            <person name="Zhang Y."/>
            <person name="Hong G."/>
            <person name="Han B."/>
            <person name="Choisne N."/>
            <person name="Demange N."/>
            <person name="Orjeda G."/>
            <person name="Samain S."/>
            <person name="Cattolico L."/>
            <person name="Pelletier E."/>
            <person name="Couloux A."/>
            <person name="Segurens B."/>
            <person name="Wincker P."/>
            <person name="D'Hont A."/>
            <person name="Scarpelli C."/>
            <person name="Weissenbach J."/>
            <person name="Salanoubat M."/>
            <person name="Quetier F."/>
            <person name="Yu Y."/>
            <person name="Kim H.R."/>
            <person name="Rambo T."/>
            <person name="Currie J."/>
            <person name="Collura K."/>
            <person name="Luo M."/>
            <person name="Yang T."/>
            <person name="Ammiraju J.S.S."/>
            <person name="Engler F."/>
            <person name="Soderlund C."/>
            <person name="Wing R.A."/>
            <person name="Palmer L.E."/>
            <person name="de la Bastide M."/>
            <person name="Spiegel L."/>
            <person name="Nascimento L."/>
            <person name="Zutavern T."/>
            <person name="O'Shaughnessy A."/>
            <person name="Dike S."/>
            <person name="Dedhia N."/>
            <person name="Preston R."/>
            <person name="Balija V."/>
            <person name="McCombie W.R."/>
            <person name="Chow T."/>
            <person name="Chen H."/>
            <person name="Chung M."/>
            <person name="Chen C."/>
            <person name="Shaw J."/>
            <person name="Wu H."/>
            <person name="Hsiao K."/>
            <person name="Chao Y."/>
            <person name="Chu M."/>
            <person name="Cheng C."/>
            <person name="Hour A."/>
            <person name="Lee P."/>
            <person name="Lin S."/>
            <person name="Lin Y."/>
            <person name="Liou J."/>
            <person name="Liu S."/>
            <person name="Hsing Y."/>
            <person name="Raghuvanshi S."/>
            <person name="Mohanty A."/>
            <person name="Bharti A.K."/>
            <person name="Gaur A."/>
            <person name="Gupta V."/>
            <person name="Kumar D."/>
            <person name="Ravi V."/>
            <person name="Vij S."/>
            <person name="Kapur A."/>
            <person name="Khurana P."/>
            <person name="Khurana P."/>
            <person name="Khurana J.P."/>
            <person name="Tyagi A.K."/>
            <person name="Gaikwad K."/>
            <person name="Singh A."/>
            <person name="Dalal V."/>
            <person name="Srivastava S."/>
            <person name="Dixit A."/>
            <person name="Pal A.K."/>
            <person name="Ghazi I.A."/>
            <person name="Yadav M."/>
            <person name="Pandit A."/>
            <person name="Bhargava A."/>
            <person name="Sureshbabu K."/>
            <person name="Batra K."/>
            <person name="Sharma T.R."/>
            <person name="Mohapatra T."/>
            <person name="Singh N.K."/>
            <person name="Messing J."/>
            <person name="Nelson A.B."/>
            <person name="Fuks G."/>
            <person name="Kavchok S."/>
            <person name="Keizer G."/>
            <person name="Linton E."/>
            <person name="Llaca V."/>
            <person name="Song R."/>
            <person name="Tanyolac B."/>
            <person name="Young S."/>
            <person name="Ho-Il K."/>
            <person name="Hahn J.H."/>
            <person name="Sangsakoo G."/>
            <person name="Vanavichit A."/>
            <person name="de Mattos Luiz.A.T."/>
            <person name="Zimmer P.D."/>
            <person name="Malone G."/>
            <person name="Dellagostin O."/>
            <person name="de Oliveira A.C."/>
            <person name="Bevan M."/>
            <person name="Bancroft I."/>
            <person name="Minx P."/>
            <person name="Cordum H."/>
            <person name="Wilson R."/>
            <person name="Cheng Z."/>
            <person name="Jin W."/>
            <person name="Jiang J."/>
            <person name="Leong S.A."/>
            <person name="Iwama H."/>
            <person name="Gojobori T."/>
            <person name="Itoh T."/>
            <person name="Niimura Y."/>
            <person name="Fujii Y."/>
            <person name="Habara T."/>
            <person name="Sakai H."/>
            <person name="Sato Y."/>
            <person name="Wilson G."/>
            <person name="Kumar K."/>
            <person name="McCouch S."/>
            <person name="Juretic N."/>
            <person name="Hoen D."/>
            <person name="Wright S."/>
            <person name="Bruskiewich R."/>
            <person name="Bureau T."/>
            <person name="Miyao A."/>
            <person name="Hirochika H."/>
            <person name="Nishikawa T."/>
            <person name="Kadowaki K."/>
            <person name="Sugiura M."/>
            <person name="Burr B."/>
            <person name="Sasaki T."/>
        </authorList>
    </citation>
    <scope>NUCLEOTIDE SEQUENCE [LARGE SCALE GENOMIC DNA]</scope>
    <source>
        <strain evidence="2">cv. Nipponbare</strain>
    </source>
</reference>
<dbReference type="eggNOG" id="ENOG502R6UA">
    <property type="taxonomic scope" value="Eukaryota"/>
</dbReference>
<dbReference type="AlphaFoldDB" id="A0A0P0VFH5"/>
<dbReference type="PaxDb" id="39947-A0A0P0VFH5"/>
<reference evidence="1 2" key="2">
    <citation type="journal article" date="2013" name="Plant Cell Physiol.">
        <title>Rice Annotation Project Database (RAP-DB): an integrative and interactive database for rice genomics.</title>
        <authorList>
            <person name="Sakai H."/>
            <person name="Lee S.S."/>
            <person name="Tanaka T."/>
            <person name="Numa H."/>
            <person name="Kim J."/>
            <person name="Kawahara Y."/>
            <person name="Wakimoto H."/>
            <person name="Yang C.C."/>
            <person name="Iwamoto M."/>
            <person name="Abe T."/>
            <person name="Yamada Y."/>
            <person name="Muto A."/>
            <person name="Inokuchi H."/>
            <person name="Ikemura T."/>
            <person name="Matsumoto T."/>
            <person name="Sasaki T."/>
            <person name="Itoh T."/>
        </authorList>
    </citation>
    <scope>NUCLEOTIDE SEQUENCE [LARGE SCALE GENOMIC DNA]</scope>
    <source>
        <strain evidence="2">cv. Nipponbare</strain>
    </source>
</reference>
<evidence type="ECO:0000313" key="2">
    <source>
        <dbReference type="Proteomes" id="UP000059680"/>
    </source>
</evidence>
<dbReference type="EMBL" id="AP014958">
    <property type="protein sequence ID" value="BAS77268.1"/>
    <property type="molecule type" value="Genomic_DNA"/>
</dbReference>
<dbReference type="InParanoid" id="A0A0P0VFH5"/>
<name>A0A0P0VFH5_ORYSJ</name>
<dbReference type="Gramene" id="Os02t0177633-00">
    <property type="protein sequence ID" value="Os02t0177633-00"/>
    <property type="gene ID" value="Os02g0177633"/>
</dbReference>
<gene>
    <name evidence="1" type="ordered locus">Os02g0177633</name>
    <name evidence="1" type="ORF">OSNPB_020177633</name>
</gene>
<dbReference type="FunCoup" id="A0A0P0VFH5">
    <property type="interactions" value="35"/>
</dbReference>
<organism evidence="1 2">
    <name type="scientific">Oryza sativa subsp. japonica</name>
    <name type="common">Rice</name>
    <dbReference type="NCBI Taxonomy" id="39947"/>
    <lineage>
        <taxon>Eukaryota</taxon>
        <taxon>Viridiplantae</taxon>
        <taxon>Streptophyta</taxon>
        <taxon>Embryophyta</taxon>
        <taxon>Tracheophyta</taxon>
        <taxon>Spermatophyta</taxon>
        <taxon>Magnoliopsida</taxon>
        <taxon>Liliopsida</taxon>
        <taxon>Poales</taxon>
        <taxon>Poaceae</taxon>
        <taxon>BOP clade</taxon>
        <taxon>Oryzoideae</taxon>
        <taxon>Oryzeae</taxon>
        <taxon>Oryzinae</taxon>
        <taxon>Oryza</taxon>
        <taxon>Oryza sativa</taxon>
    </lineage>
</organism>
<protein>
    <submittedName>
        <fullName evidence="1">Os02g0177633 protein</fullName>
    </submittedName>
</protein>
<proteinExistence type="predicted"/>
<keyword evidence="2" id="KW-1185">Reference proteome</keyword>
<feature type="non-terminal residue" evidence="1">
    <location>
        <position position="1"/>
    </location>
</feature>
<reference evidence="1 2" key="3">
    <citation type="journal article" date="2013" name="Rice">
        <title>Improvement of the Oryza sativa Nipponbare reference genome using next generation sequence and optical map data.</title>
        <authorList>
            <person name="Kawahara Y."/>
            <person name="de la Bastide M."/>
            <person name="Hamilton J.P."/>
            <person name="Kanamori H."/>
            <person name="McCombie W.R."/>
            <person name="Ouyang S."/>
            <person name="Schwartz D.C."/>
            <person name="Tanaka T."/>
            <person name="Wu J."/>
            <person name="Zhou S."/>
            <person name="Childs K.L."/>
            <person name="Davidson R.M."/>
            <person name="Lin H."/>
            <person name="Quesada-Ocampo L."/>
            <person name="Vaillancourt B."/>
            <person name="Sakai H."/>
            <person name="Lee S.S."/>
            <person name="Kim J."/>
            <person name="Numa H."/>
            <person name="Itoh T."/>
            <person name="Buell C.R."/>
            <person name="Matsumoto T."/>
        </authorList>
    </citation>
    <scope>NUCLEOTIDE SEQUENCE [LARGE SCALE GENOMIC DNA]</scope>
    <source>
        <strain evidence="2">cv. Nipponbare</strain>
    </source>
</reference>
<sequence>MWNSGSRHSITSSLLKYRLGDSWRAHLLGDAGDEAAVGEHDALGEAGGAGGVGEGDDVVGVDVGVGVELLRGEHLAELHAAVERAVHGDHGDAPLRGELPHLLDGARLGDDHPGARGLRLAVDLVRRVERVRRRGGGAQPGRAEEGEGELGAVAEEAHHHVALAHPHPPEPRRGAPRRGLHLRVRVRLPGLPVDQARPRPDLRHPREAVLLQRHAVVDLDVRQLRPEHHHLLRR</sequence>